<feature type="region of interest" description="Disordered" evidence="1">
    <location>
        <begin position="307"/>
        <end position="334"/>
    </location>
</feature>
<accession>A0A328E9V6</accession>
<gene>
    <name evidence="2" type="ORF">DM860_001765</name>
</gene>
<dbReference type="EMBL" id="NQVE01000009">
    <property type="protein sequence ID" value="RAL54637.1"/>
    <property type="molecule type" value="Genomic_DNA"/>
</dbReference>
<reference evidence="2 3" key="1">
    <citation type="submission" date="2018-06" db="EMBL/GenBank/DDBJ databases">
        <title>The Genome of Cuscuta australis (Dodder) Provides Insight into the Evolution of Plant Parasitism.</title>
        <authorList>
            <person name="Liu H."/>
        </authorList>
    </citation>
    <scope>NUCLEOTIDE SEQUENCE [LARGE SCALE GENOMIC DNA]</scope>
    <source>
        <strain evidence="3">cv. Yunnan</strain>
        <tissue evidence="2">Vines</tissue>
    </source>
</reference>
<organism evidence="2 3">
    <name type="scientific">Cuscuta australis</name>
    <dbReference type="NCBI Taxonomy" id="267555"/>
    <lineage>
        <taxon>Eukaryota</taxon>
        <taxon>Viridiplantae</taxon>
        <taxon>Streptophyta</taxon>
        <taxon>Embryophyta</taxon>
        <taxon>Tracheophyta</taxon>
        <taxon>Spermatophyta</taxon>
        <taxon>Magnoliopsida</taxon>
        <taxon>eudicotyledons</taxon>
        <taxon>Gunneridae</taxon>
        <taxon>Pentapetalae</taxon>
        <taxon>asterids</taxon>
        <taxon>lamiids</taxon>
        <taxon>Solanales</taxon>
        <taxon>Convolvulaceae</taxon>
        <taxon>Cuscuteae</taxon>
        <taxon>Cuscuta</taxon>
        <taxon>Cuscuta subgen. Grammica</taxon>
        <taxon>Cuscuta sect. Cleistogrammica</taxon>
    </lineage>
</organism>
<comment type="caution">
    <text evidence="2">The sequence shown here is derived from an EMBL/GenBank/DDBJ whole genome shotgun (WGS) entry which is preliminary data.</text>
</comment>
<protein>
    <submittedName>
        <fullName evidence="2">Uncharacterized protein</fullName>
    </submittedName>
</protein>
<feature type="compositionally biased region" description="Basic and acidic residues" evidence="1">
    <location>
        <begin position="312"/>
        <end position="326"/>
    </location>
</feature>
<evidence type="ECO:0000313" key="2">
    <source>
        <dbReference type="EMBL" id="RAL54637.1"/>
    </source>
</evidence>
<dbReference type="Proteomes" id="UP000249390">
    <property type="component" value="Unassembled WGS sequence"/>
</dbReference>
<sequence>MLFHLTHGAQTVAAVAVKKLHNPSVFRKLDPDRISNGVAAGGKRLVPQLRPPAVQRHPKLPPPVPLHVIRRPYQLGKQLRRRQTAAAAETELVQPPSAAFRHYEERPVPAKGDPVGESQSPVQNPHALVPRVVRQHPPGSLSSVERHEIFSALENRAAVGEVHDSGSLVDVQTVREPERDSLHRVGEMLGDPASGPHPEEAEVGVGDVEIAGGAVELEAQRPAADRFGVRVGGSVAESSVPVRERDGELGPAAGPAVPLEDPAVGDADVGPGTVAVECYALRAEAAGEGDLAVSPTRIIGTVAGGATVEEQQEGKEKERAEHEQPHSLHLSVMN</sequence>
<evidence type="ECO:0000256" key="1">
    <source>
        <dbReference type="SAM" id="MobiDB-lite"/>
    </source>
</evidence>
<feature type="region of interest" description="Disordered" evidence="1">
    <location>
        <begin position="82"/>
        <end position="122"/>
    </location>
</feature>
<evidence type="ECO:0000313" key="3">
    <source>
        <dbReference type="Proteomes" id="UP000249390"/>
    </source>
</evidence>
<keyword evidence="3" id="KW-1185">Reference proteome</keyword>
<proteinExistence type="predicted"/>
<name>A0A328E9V6_9ASTE</name>
<dbReference type="AlphaFoldDB" id="A0A328E9V6"/>